<proteinExistence type="predicted"/>
<dbReference type="AlphaFoldDB" id="A0AAV9KEV8"/>
<feature type="region of interest" description="Disordered" evidence="1">
    <location>
        <begin position="66"/>
        <end position="86"/>
    </location>
</feature>
<accession>A0AAV9KEV8</accession>
<comment type="caution">
    <text evidence="2">The sequence shown here is derived from an EMBL/GenBank/DDBJ whole genome shotgun (WGS) entry which is preliminary data.</text>
</comment>
<sequence>MVQSHNIPLYQFQVRRAENDGQGNEFDPASNVQAIIISVQAEAKDGQGNEFHLTYQMGQPNNIPVEEEANGGQGNEFHPAGQMVQPNNIPDWSSILSLVIQDEKQREIHAIPA</sequence>
<gene>
    <name evidence="2" type="ORF">R3W88_006483</name>
</gene>
<evidence type="ECO:0000313" key="3">
    <source>
        <dbReference type="Proteomes" id="UP001311915"/>
    </source>
</evidence>
<evidence type="ECO:0000313" key="2">
    <source>
        <dbReference type="EMBL" id="KAK4711970.1"/>
    </source>
</evidence>
<reference evidence="2 3" key="1">
    <citation type="submission" date="2023-10" db="EMBL/GenBank/DDBJ databases">
        <title>Genome-Wide Identification Analysis in wild type Solanum Pinnatisectum Reveals Some Genes Defensing Phytophthora Infestans.</title>
        <authorList>
            <person name="Sun C."/>
        </authorList>
    </citation>
    <scope>NUCLEOTIDE SEQUENCE [LARGE SCALE GENOMIC DNA]</scope>
    <source>
        <strain evidence="2">LQN</strain>
        <tissue evidence="2">Leaf</tissue>
    </source>
</reference>
<dbReference type="Proteomes" id="UP001311915">
    <property type="component" value="Unassembled WGS sequence"/>
</dbReference>
<name>A0AAV9KEV8_9SOLN</name>
<keyword evidence="3" id="KW-1185">Reference proteome</keyword>
<organism evidence="2 3">
    <name type="scientific">Solanum pinnatisectum</name>
    <name type="common">tansyleaf nightshade</name>
    <dbReference type="NCBI Taxonomy" id="50273"/>
    <lineage>
        <taxon>Eukaryota</taxon>
        <taxon>Viridiplantae</taxon>
        <taxon>Streptophyta</taxon>
        <taxon>Embryophyta</taxon>
        <taxon>Tracheophyta</taxon>
        <taxon>Spermatophyta</taxon>
        <taxon>Magnoliopsida</taxon>
        <taxon>eudicotyledons</taxon>
        <taxon>Gunneridae</taxon>
        <taxon>Pentapetalae</taxon>
        <taxon>asterids</taxon>
        <taxon>lamiids</taxon>
        <taxon>Solanales</taxon>
        <taxon>Solanaceae</taxon>
        <taxon>Solanoideae</taxon>
        <taxon>Solaneae</taxon>
        <taxon>Solanum</taxon>
    </lineage>
</organism>
<protein>
    <submittedName>
        <fullName evidence="2">Uncharacterized protein</fullName>
    </submittedName>
</protein>
<evidence type="ECO:0000256" key="1">
    <source>
        <dbReference type="SAM" id="MobiDB-lite"/>
    </source>
</evidence>
<dbReference type="EMBL" id="JAWPEI010000011">
    <property type="protein sequence ID" value="KAK4711970.1"/>
    <property type="molecule type" value="Genomic_DNA"/>
</dbReference>